<dbReference type="Pfam" id="PF06666">
    <property type="entry name" value="DUF1173"/>
    <property type="match status" value="1"/>
</dbReference>
<organism evidence="1 2">
    <name type="scientific">Hydrogenophaga laconesensis</name>
    <dbReference type="NCBI Taxonomy" id="1805971"/>
    <lineage>
        <taxon>Bacteria</taxon>
        <taxon>Pseudomonadati</taxon>
        <taxon>Pseudomonadota</taxon>
        <taxon>Betaproteobacteria</taxon>
        <taxon>Burkholderiales</taxon>
        <taxon>Comamonadaceae</taxon>
        <taxon>Hydrogenophaga</taxon>
    </lineage>
</organism>
<gene>
    <name evidence="1" type="ORF">J2X09_000712</name>
</gene>
<evidence type="ECO:0008006" key="3">
    <source>
        <dbReference type="Google" id="ProtNLM"/>
    </source>
</evidence>
<sequence length="443" mass="49032">MAPISPRFQRHSGLRRAAWRPTMGQAIPSPMDIQRFAIAGSEFDADDPRLQEALALAYESPQRPRCLCCPEGVEMYVARHRQFVLKRVPGSGGRHHPGCPSYEPDAHQSGLGELLGEAVVESSPGCFELRVSFPWSRVAGRAVPRGEAQDTAEVAVGRRRMTLRALMHFLFQSAGFNRWSPAMEGKRNQGVLHKYLLEASESITIRGVALAERLYVPEPFSESGREEAARRRREKLAVLHPREGQSPLALVLGEFKACDATALGRRLWIKHAPDAPLLVATRTWERIERAFAPLFEACDADTGRRVHLVIAALIRARREHTYEVDAASLMLTSEQWIPVEGVHELGLLHALVAQRRRFVKPLRYDARTAAAFPNALLLDAGGQPLPLHVVSAFMPAKDRATKEKMAQAAGAWIWRLDEPMPALPEARLAPPGGGMRALRGAGP</sequence>
<dbReference type="EMBL" id="JAVDWE010000001">
    <property type="protein sequence ID" value="MDR7092989.1"/>
    <property type="molecule type" value="Genomic_DNA"/>
</dbReference>
<reference evidence="1 2" key="1">
    <citation type="submission" date="2023-07" db="EMBL/GenBank/DDBJ databases">
        <title>Sorghum-associated microbial communities from plants grown in Nebraska, USA.</title>
        <authorList>
            <person name="Schachtman D."/>
        </authorList>
    </citation>
    <scope>NUCLEOTIDE SEQUENCE [LARGE SCALE GENOMIC DNA]</scope>
    <source>
        <strain evidence="1 2">BE240</strain>
    </source>
</reference>
<dbReference type="InterPro" id="IPR009553">
    <property type="entry name" value="DUF1173"/>
</dbReference>
<dbReference type="Proteomes" id="UP001265550">
    <property type="component" value="Unassembled WGS sequence"/>
</dbReference>
<name>A0ABU1V6B5_9BURK</name>
<protein>
    <recommendedName>
        <fullName evidence="3">DUF1173 domain-containing protein</fullName>
    </recommendedName>
</protein>
<accession>A0ABU1V6B5</accession>
<evidence type="ECO:0000313" key="1">
    <source>
        <dbReference type="EMBL" id="MDR7092989.1"/>
    </source>
</evidence>
<evidence type="ECO:0000313" key="2">
    <source>
        <dbReference type="Proteomes" id="UP001265550"/>
    </source>
</evidence>
<keyword evidence="2" id="KW-1185">Reference proteome</keyword>
<comment type="caution">
    <text evidence="1">The sequence shown here is derived from an EMBL/GenBank/DDBJ whole genome shotgun (WGS) entry which is preliminary data.</text>
</comment>
<proteinExistence type="predicted"/>